<sequence length="119" mass="13751">MEFAGASSLQHLQALSNLLSTQQEDGDDEDCKNINACCPGLVLDKLVPHPKQIKKCLLAYVKKNSKDIWSEEEVAEGCQYEDDNDPRPQPEYEIILKQRCRNRGYLPWLEWKRPILHVL</sequence>
<dbReference type="EMBL" id="CM043801">
    <property type="protein sequence ID" value="KAI4809553.1"/>
    <property type="molecule type" value="Genomic_DNA"/>
</dbReference>
<gene>
    <name evidence="1" type="ORF">KUCAC02_018428</name>
</gene>
<comment type="caution">
    <text evidence="1">The sequence shown here is derived from an EMBL/GenBank/DDBJ whole genome shotgun (WGS) entry which is preliminary data.</text>
</comment>
<dbReference type="Proteomes" id="UP001057452">
    <property type="component" value="Chromosome 17"/>
</dbReference>
<name>A0ACB9W9D7_CHAAC</name>
<keyword evidence="2" id="KW-1185">Reference proteome</keyword>
<proteinExistence type="predicted"/>
<evidence type="ECO:0000313" key="1">
    <source>
        <dbReference type="EMBL" id="KAI4809553.1"/>
    </source>
</evidence>
<protein>
    <submittedName>
        <fullName evidence="1">Uncharacterized protein</fullName>
    </submittedName>
</protein>
<accession>A0ACB9W9D7</accession>
<organism evidence="1 2">
    <name type="scientific">Chaenocephalus aceratus</name>
    <name type="common">Blackfin icefish</name>
    <name type="synonym">Chaenichthys aceratus</name>
    <dbReference type="NCBI Taxonomy" id="36190"/>
    <lineage>
        <taxon>Eukaryota</taxon>
        <taxon>Metazoa</taxon>
        <taxon>Chordata</taxon>
        <taxon>Craniata</taxon>
        <taxon>Vertebrata</taxon>
        <taxon>Euteleostomi</taxon>
        <taxon>Actinopterygii</taxon>
        <taxon>Neopterygii</taxon>
        <taxon>Teleostei</taxon>
        <taxon>Neoteleostei</taxon>
        <taxon>Acanthomorphata</taxon>
        <taxon>Eupercaria</taxon>
        <taxon>Perciformes</taxon>
        <taxon>Notothenioidei</taxon>
        <taxon>Channichthyidae</taxon>
        <taxon>Chaenocephalus</taxon>
    </lineage>
</organism>
<evidence type="ECO:0000313" key="2">
    <source>
        <dbReference type="Proteomes" id="UP001057452"/>
    </source>
</evidence>
<reference evidence="1" key="1">
    <citation type="submission" date="2022-05" db="EMBL/GenBank/DDBJ databases">
        <title>Chromosome-level genome of Chaenocephalus aceratus.</title>
        <authorList>
            <person name="Park H."/>
        </authorList>
    </citation>
    <scope>NUCLEOTIDE SEQUENCE</scope>
    <source>
        <strain evidence="1">KU_202001</strain>
    </source>
</reference>